<dbReference type="EMBL" id="JABSTR010000011">
    <property type="protein sequence ID" value="KAH9382553.1"/>
    <property type="molecule type" value="Genomic_DNA"/>
</dbReference>
<evidence type="ECO:0000256" key="2">
    <source>
        <dbReference type="SAM" id="Phobius"/>
    </source>
</evidence>
<dbReference type="OrthoDB" id="6508095at2759"/>
<dbReference type="Pfam" id="PF00135">
    <property type="entry name" value="COesterase"/>
    <property type="match status" value="1"/>
</dbReference>
<accession>A0A9J6H6A4</accession>
<keyword evidence="2" id="KW-1133">Transmembrane helix</keyword>
<keyword evidence="2" id="KW-0812">Transmembrane</keyword>
<feature type="domain" description="Carboxylesterase type B" evidence="3">
    <location>
        <begin position="61"/>
        <end position="211"/>
    </location>
</feature>
<comment type="caution">
    <text evidence="4">The sequence shown here is derived from an EMBL/GenBank/DDBJ whole genome shotgun (WGS) entry which is preliminary data.</text>
</comment>
<evidence type="ECO:0000313" key="5">
    <source>
        <dbReference type="Proteomes" id="UP000821853"/>
    </source>
</evidence>
<dbReference type="Proteomes" id="UP000821853">
    <property type="component" value="Chromosome 9"/>
</dbReference>
<dbReference type="PANTHER" id="PTHR45237">
    <property type="entry name" value="POSSIBLE PARA-NITROBENZYL ESTERASE"/>
    <property type="match status" value="1"/>
</dbReference>
<keyword evidence="5" id="KW-1185">Reference proteome</keyword>
<dbReference type="OMA" id="YDARAPK"/>
<organism evidence="4 5">
    <name type="scientific">Haemaphysalis longicornis</name>
    <name type="common">Bush tick</name>
    <dbReference type="NCBI Taxonomy" id="44386"/>
    <lineage>
        <taxon>Eukaryota</taxon>
        <taxon>Metazoa</taxon>
        <taxon>Ecdysozoa</taxon>
        <taxon>Arthropoda</taxon>
        <taxon>Chelicerata</taxon>
        <taxon>Arachnida</taxon>
        <taxon>Acari</taxon>
        <taxon>Parasitiformes</taxon>
        <taxon>Ixodida</taxon>
        <taxon>Ixodoidea</taxon>
        <taxon>Ixodidae</taxon>
        <taxon>Haemaphysalinae</taxon>
        <taxon>Haemaphysalis</taxon>
    </lineage>
</organism>
<gene>
    <name evidence="4" type="ORF">HPB48_008932</name>
</gene>
<dbReference type="PANTHER" id="PTHR45237:SF2">
    <property type="entry name" value="POSSIBLE PARA-NITROBENZYL ESTERASE"/>
    <property type="match status" value="1"/>
</dbReference>
<dbReference type="VEuPathDB" id="VectorBase:HLOH_057442"/>
<dbReference type="InterPro" id="IPR002018">
    <property type="entry name" value="CarbesteraseB"/>
</dbReference>
<feature type="transmembrane region" description="Helical" evidence="2">
    <location>
        <begin position="26"/>
        <end position="49"/>
    </location>
</feature>
<proteinExistence type="predicted"/>
<evidence type="ECO:0000259" key="3">
    <source>
        <dbReference type="Pfam" id="PF00135"/>
    </source>
</evidence>
<protein>
    <recommendedName>
        <fullName evidence="3">Carboxylesterase type B domain-containing protein</fullName>
    </recommendedName>
</protein>
<evidence type="ECO:0000313" key="4">
    <source>
        <dbReference type="EMBL" id="KAH9382553.1"/>
    </source>
</evidence>
<name>A0A9J6H6A4_HAELO</name>
<sequence length="242" mass="26515">MAIIAEQNRASAFRVNSKEAAALGRLAASLCVVAGSLVAGLLLLFLFAAGDDEVVLVVPGQGRFRGLKERVDDGLVYVFRGIRFAQNTAGERRFSRSFGTYLTSDGWYDARAPKPGCAQGAFKIDGKVVRQNNDTTEDCLHLNVWTPCTRDSDPDCSLTVLVFFDSRGFQSGDNNLYDGRWMAGLGRLVVVAPNFRLGVFGFLNLGKSSAQNYSVTISLPPQISFQVHVLRWSRSTTKPPKR</sequence>
<dbReference type="AlphaFoldDB" id="A0A9J6H6A4"/>
<dbReference type="InterPro" id="IPR029058">
    <property type="entry name" value="AB_hydrolase_fold"/>
</dbReference>
<dbReference type="Gene3D" id="3.40.50.1820">
    <property type="entry name" value="alpha/beta hydrolase"/>
    <property type="match status" value="1"/>
</dbReference>
<keyword evidence="2" id="KW-0472">Membrane</keyword>
<dbReference type="SUPFAM" id="SSF53474">
    <property type="entry name" value="alpha/beta-Hydrolases"/>
    <property type="match status" value="1"/>
</dbReference>
<keyword evidence="1" id="KW-0325">Glycoprotein</keyword>
<evidence type="ECO:0000256" key="1">
    <source>
        <dbReference type="ARBA" id="ARBA00023180"/>
    </source>
</evidence>
<reference evidence="4 5" key="1">
    <citation type="journal article" date="2020" name="Cell">
        <title>Large-Scale Comparative Analyses of Tick Genomes Elucidate Their Genetic Diversity and Vector Capacities.</title>
        <authorList>
            <consortium name="Tick Genome and Microbiome Consortium (TIGMIC)"/>
            <person name="Jia N."/>
            <person name="Wang J."/>
            <person name="Shi W."/>
            <person name="Du L."/>
            <person name="Sun Y."/>
            <person name="Zhan W."/>
            <person name="Jiang J.F."/>
            <person name="Wang Q."/>
            <person name="Zhang B."/>
            <person name="Ji P."/>
            <person name="Bell-Sakyi L."/>
            <person name="Cui X.M."/>
            <person name="Yuan T.T."/>
            <person name="Jiang B.G."/>
            <person name="Yang W.F."/>
            <person name="Lam T.T."/>
            <person name="Chang Q.C."/>
            <person name="Ding S.J."/>
            <person name="Wang X.J."/>
            <person name="Zhu J.G."/>
            <person name="Ruan X.D."/>
            <person name="Zhao L."/>
            <person name="Wei J.T."/>
            <person name="Ye R.Z."/>
            <person name="Que T.C."/>
            <person name="Du C.H."/>
            <person name="Zhou Y.H."/>
            <person name="Cheng J.X."/>
            <person name="Dai P.F."/>
            <person name="Guo W.B."/>
            <person name="Han X.H."/>
            <person name="Huang E.J."/>
            <person name="Li L.F."/>
            <person name="Wei W."/>
            <person name="Gao Y.C."/>
            <person name="Liu J.Z."/>
            <person name="Shao H.Z."/>
            <person name="Wang X."/>
            <person name="Wang C.C."/>
            <person name="Yang T.C."/>
            <person name="Huo Q.B."/>
            <person name="Li W."/>
            <person name="Chen H.Y."/>
            <person name="Chen S.E."/>
            <person name="Zhou L.G."/>
            <person name="Ni X.B."/>
            <person name="Tian J.H."/>
            <person name="Sheng Y."/>
            <person name="Liu T."/>
            <person name="Pan Y.S."/>
            <person name="Xia L.Y."/>
            <person name="Li J."/>
            <person name="Zhao F."/>
            <person name="Cao W.C."/>
        </authorList>
    </citation>
    <scope>NUCLEOTIDE SEQUENCE [LARGE SCALE GENOMIC DNA]</scope>
    <source>
        <strain evidence="4">HaeL-2018</strain>
    </source>
</reference>